<name>A0ABP6EZT3_9ACTN</name>
<dbReference type="Gene3D" id="2.30.40.10">
    <property type="entry name" value="Urease, subunit C, domain 1"/>
    <property type="match status" value="1"/>
</dbReference>
<dbReference type="InterPro" id="IPR006680">
    <property type="entry name" value="Amidohydro-rel"/>
</dbReference>
<reference evidence="3" key="1">
    <citation type="journal article" date="2019" name="Int. J. Syst. Evol. Microbiol.">
        <title>The Global Catalogue of Microorganisms (GCM) 10K type strain sequencing project: providing services to taxonomists for standard genome sequencing and annotation.</title>
        <authorList>
            <consortium name="The Broad Institute Genomics Platform"/>
            <consortium name="The Broad Institute Genome Sequencing Center for Infectious Disease"/>
            <person name="Wu L."/>
            <person name="Ma J."/>
        </authorList>
    </citation>
    <scope>NUCLEOTIDE SEQUENCE [LARGE SCALE GENOMIC DNA]</scope>
    <source>
        <strain evidence="3">JCM 6835</strain>
    </source>
</reference>
<proteinExistence type="predicted"/>
<dbReference type="InterPro" id="IPR032466">
    <property type="entry name" value="Metal_Hydrolase"/>
</dbReference>
<evidence type="ECO:0000313" key="3">
    <source>
        <dbReference type="Proteomes" id="UP001501666"/>
    </source>
</evidence>
<dbReference type="InterPro" id="IPR051781">
    <property type="entry name" value="Metallo-dep_Hydrolase"/>
</dbReference>
<dbReference type="Pfam" id="PF01979">
    <property type="entry name" value="Amidohydro_1"/>
    <property type="match status" value="1"/>
</dbReference>
<dbReference type="PANTHER" id="PTHR43135:SF3">
    <property type="entry name" value="ALPHA-D-RIBOSE 1-METHYLPHOSPHONATE 5-TRIPHOSPHATE DIPHOSPHATASE"/>
    <property type="match status" value="1"/>
</dbReference>
<dbReference type="Gene3D" id="1.20.58.520">
    <property type="entry name" value="Amidohydrolase"/>
    <property type="match status" value="1"/>
</dbReference>
<accession>A0ABP6EZT3</accession>
<protein>
    <submittedName>
        <fullName evidence="2">Amidohydrolase family protein</fullName>
    </submittedName>
</protein>
<dbReference type="SUPFAM" id="SSF51338">
    <property type="entry name" value="Composite domain of metallo-dependent hydrolases"/>
    <property type="match status" value="1"/>
</dbReference>
<dbReference type="Gene3D" id="3.40.50.10910">
    <property type="entry name" value="Amidohydrolase"/>
    <property type="match status" value="1"/>
</dbReference>
<dbReference type="RefSeq" id="WP_346151691.1">
    <property type="nucleotide sequence ID" value="NZ_BAAATE010000021.1"/>
</dbReference>
<sequence length="418" mass="43094">MVLFTDVRVFDGVEVLQGVDAVLVADGVIRALGPRQAFRDSTEEGAEEVVRGRGGTLMPGLVDAHAHVFPGDLEQAALFGVTTVLDMMADPVQASGLRETANVTPAMADLRTAGTAATVPGGYGWYLVEMGLLPPFPTITDPGQADAFVADRLAEGSDYLKVLIDDGSTVGVPAPAISAHTLRALVAAAHDRGKLVVAHALTAASARLAVAAGADVLGHLFVDRPDPEFAEELAERGTAVIPTLAVLGELFGRAGGRRVAADPRVAPYLGEGARRMLGMGPFPLGEGARHDYEVAIRTLGELRRSGVTVLAGSDASNPGTAHGATLHEEMARLVGAGLTPSEALTAATAAPAGRFGLTDRGRIAPGLRADLVLVDGDPTADIGHTLDILGVWRGGVPCRHTAMPGRPQTERPAPGEAS</sequence>
<feature type="domain" description="Amidohydrolase-related" evidence="1">
    <location>
        <begin position="56"/>
        <end position="395"/>
    </location>
</feature>
<evidence type="ECO:0000259" key="1">
    <source>
        <dbReference type="Pfam" id="PF01979"/>
    </source>
</evidence>
<gene>
    <name evidence="2" type="ORF">GCM10010412_064870</name>
</gene>
<dbReference type="PANTHER" id="PTHR43135">
    <property type="entry name" value="ALPHA-D-RIBOSE 1-METHYLPHOSPHONATE 5-TRIPHOSPHATE DIPHOSPHATASE"/>
    <property type="match status" value="1"/>
</dbReference>
<dbReference type="InterPro" id="IPR011059">
    <property type="entry name" value="Metal-dep_hydrolase_composite"/>
</dbReference>
<keyword evidence="3" id="KW-1185">Reference proteome</keyword>
<comment type="caution">
    <text evidence="2">The sequence shown here is derived from an EMBL/GenBank/DDBJ whole genome shotgun (WGS) entry which is preliminary data.</text>
</comment>
<dbReference type="Gene3D" id="3.30.110.90">
    <property type="entry name" value="Amidohydrolase"/>
    <property type="match status" value="1"/>
</dbReference>
<evidence type="ECO:0000313" key="2">
    <source>
        <dbReference type="EMBL" id="GAA2680594.1"/>
    </source>
</evidence>
<dbReference type="Proteomes" id="UP001501666">
    <property type="component" value="Unassembled WGS sequence"/>
</dbReference>
<organism evidence="2 3">
    <name type="scientific">Nonomuraea recticatena</name>
    <dbReference type="NCBI Taxonomy" id="46178"/>
    <lineage>
        <taxon>Bacteria</taxon>
        <taxon>Bacillati</taxon>
        <taxon>Actinomycetota</taxon>
        <taxon>Actinomycetes</taxon>
        <taxon>Streptosporangiales</taxon>
        <taxon>Streptosporangiaceae</taxon>
        <taxon>Nonomuraea</taxon>
    </lineage>
</organism>
<dbReference type="SUPFAM" id="SSF51556">
    <property type="entry name" value="Metallo-dependent hydrolases"/>
    <property type="match status" value="1"/>
</dbReference>
<dbReference type="EMBL" id="BAAATE010000021">
    <property type="protein sequence ID" value="GAA2680594.1"/>
    <property type="molecule type" value="Genomic_DNA"/>
</dbReference>